<feature type="chain" id="PRO_5046649309" description="DUF4440 domain-containing protein" evidence="1">
    <location>
        <begin position="25"/>
        <end position="190"/>
    </location>
</feature>
<organism evidence="2 3">
    <name type="scientific">Hymenobacter antarcticus</name>
    <dbReference type="NCBI Taxonomy" id="486270"/>
    <lineage>
        <taxon>Bacteria</taxon>
        <taxon>Pseudomonadati</taxon>
        <taxon>Bacteroidota</taxon>
        <taxon>Cytophagia</taxon>
        <taxon>Cytophagales</taxon>
        <taxon>Hymenobacteraceae</taxon>
        <taxon>Hymenobacter</taxon>
    </lineage>
</organism>
<keyword evidence="3" id="KW-1185">Reference proteome</keyword>
<dbReference type="RefSeq" id="WP_345120022.1">
    <property type="nucleotide sequence ID" value="NZ_BAABDI010000001.1"/>
</dbReference>
<proteinExistence type="predicted"/>
<keyword evidence="1" id="KW-0732">Signal</keyword>
<evidence type="ECO:0008006" key="4">
    <source>
        <dbReference type="Google" id="ProtNLM"/>
    </source>
</evidence>
<protein>
    <recommendedName>
        <fullName evidence="4">DUF4440 domain-containing protein</fullName>
    </recommendedName>
</protein>
<evidence type="ECO:0000313" key="3">
    <source>
        <dbReference type="Proteomes" id="UP001501556"/>
    </source>
</evidence>
<evidence type="ECO:0000313" key="2">
    <source>
        <dbReference type="EMBL" id="GAA3958420.1"/>
    </source>
</evidence>
<reference evidence="3" key="1">
    <citation type="journal article" date="2019" name="Int. J. Syst. Evol. Microbiol.">
        <title>The Global Catalogue of Microorganisms (GCM) 10K type strain sequencing project: providing services to taxonomists for standard genome sequencing and annotation.</title>
        <authorList>
            <consortium name="The Broad Institute Genomics Platform"/>
            <consortium name="The Broad Institute Genome Sequencing Center for Infectious Disease"/>
            <person name="Wu L."/>
            <person name="Ma J."/>
        </authorList>
    </citation>
    <scope>NUCLEOTIDE SEQUENCE [LARGE SCALE GENOMIC DNA]</scope>
    <source>
        <strain evidence="3">JCM 17217</strain>
    </source>
</reference>
<evidence type="ECO:0000256" key="1">
    <source>
        <dbReference type="SAM" id="SignalP"/>
    </source>
</evidence>
<sequence length="190" mass="21170">MFSQRLIIGAAGLLTLGAGASAQAQSTTEETTATTPQAARYTAAHDSVLARAAACRSENEKLLRDFSASFIGIRGLRRKIVSFNSIPFDRNGRTVLKTHIIKHKTTGAKVEKIDYRAQDGKLLLSERYIQGQLVRLEVFEYTPIKNLLSGMRQSGSWLLLPGDYIQRTRKPEGKAKTSAYYFRTRPTTME</sequence>
<gene>
    <name evidence="2" type="ORF">GCM10022407_02110</name>
</gene>
<feature type="signal peptide" evidence="1">
    <location>
        <begin position="1"/>
        <end position="24"/>
    </location>
</feature>
<dbReference type="EMBL" id="BAABDI010000001">
    <property type="protein sequence ID" value="GAA3958420.1"/>
    <property type="molecule type" value="Genomic_DNA"/>
</dbReference>
<comment type="caution">
    <text evidence="2">The sequence shown here is derived from an EMBL/GenBank/DDBJ whole genome shotgun (WGS) entry which is preliminary data.</text>
</comment>
<dbReference type="Proteomes" id="UP001501556">
    <property type="component" value="Unassembled WGS sequence"/>
</dbReference>
<accession>A0ABP7P2U7</accession>
<name>A0ABP7P2U7_9BACT</name>